<dbReference type="Proteomes" id="UP000499080">
    <property type="component" value="Unassembled WGS sequence"/>
</dbReference>
<gene>
    <name evidence="1" type="ORF">AVEN_240866_1</name>
</gene>
<sequence length="227" mass="25859">MQTLFKIPAIRQKDASIQFDSSPKELVQPRIWLQSRGQKTPVPPKFRFRKPHHGEALCVFSSQLSLSLFPDRLPFLNTYPQSPGVGGIRPSVGQTTRQQSGTFLPGYHWKQSTLNCPSLSPPLLGSTQMLPLSLSLEPLLVCVRPARFNDLFYGPYIFPLRRSGDLLCGPVVVGTRKGRPHNSPLKGFFFILRRKINFTRMTCSHYQQRQITNLYTLKSLFLIFTIQ</sequence>
<dbReference type="EMBL" id="BGPR01007669">
    <property type="protein sequence ID" value="GBN28638.1"/>
    <property type="molecule type" value="Genomic_DNA"/>
</dbReference>
<proteinExistence type="predicted"/>
<organism evidence="1 2">
    <name type="scientific">Araneus ventricosus</name>
    <name type="common">Orbweaver spider</name>
    <name type="synonym">Epeira ventricosa</name>
    <dbReference type="NCBI Taxonomy" id="182803"/>
    <lineage>
        <taxon>Eukaryota</taxon>
        <taxon>Metazoa</taxon>
        <taxon>Ecdysozoa</taxon>
        <taxon>Arthropoda</taxon>
        <taxon>Chelicerata</taxon>
        <taxon>Arachnida</taxon>
        <taxon>Araneae</taxon>
        <taxon>Araneomorphae</taxon>
        <taxon>Entelegynae</taxon>
        <taxon>Araneoidea</taxon>
        <taxon>Araneidae</taxon>
        <taxon>Araneus</taxon>
    </lineage>
</organism>
<evidence type="ECO:0000313" key="2">
    <source>
        <dbReference type="Proteomes" id="UP000499080"/>
    </source>
</evidence>
<reference evidence="1 2" key="1">
    <citation type="journal article" date="2019" name="Sci. Rep.">
        <title>Orb-weaving spider Araneus ventricosus genome elucidates the spidroin gene catalogue.</title>
        <authorList>
            <person name="Kono N."/>
            <person name="Nakamura H."/>
            <person name="Ohtoshi R."/>
            <person name="Moran D.A.P."/>
            <person name="Shinohara A."/>
            <person name="Yoshida Y."/>
            <person name="Fujiwara M."/>
            <person name="Mori M."/>
            <person name="Tomita M."/>
            <person name="Arakawa K."/>
        </authorList>
    </citation>
    <scope>NUCLEOTIDE SEQUENCE [LARGE SCALE GENOMIC DNA]</scope>
</reference>
<protein>
    <submittedName>
        <fullName evidence="1">Uncharacterized protein</fullName>
    </submittedName>
</protein>
<dbReference type="AlphaFoldDB" id="A0A4Y2MN84"/>
<evidence type="ECO:0000313" key="1">
    <source>
        <dbReference type="EMBL" id="GBN28638.1"/>
    </source>
</evidence>
<name>A0A4Y2MN84_ARAVE</name>
<keyword evidence="2" id="KW-1185">Reference proteome</keyword>
<accession>A0A4Y2MN84</accession>
<comment type="caution">
    <text evidence="1">The sequence shown here is derived from an EMBL/GenBank/DDBJ whole genome shotgun (WGS) entry which is preliminary data.</text>
</comment>